<dbReference type="Gene3D" id="3.40.50.300">
    <property type="entry name" value="P-loop containing nucleotide triphosphate hydrolases"/>
    <property type="match status" value="2"/>
</dbReference>
<dbReference type="PANTHER" id="PTHR22605:SF1">
    <property type="entry name" value="RZ-TYPE DOMAIN-CONTAINING PROTEIN"/>
    <property type="match status" value="1"/>
</dbReference>
<evidence type="ECO:0000256" key="1">
    <source>
        <dbReference type="SAM" id="Coils"/>
    </source>
</evidence>
<protein>
    <submittedName>
        <fullName evidence="3">1322_t:CDS:1</fullName>
    </submittedName>
</protein>
<gene>
    <name evidence="3" type="ORF">DERYTH_LOCUS843</name>
</gene>
<evidence type="ECO:0000259" key="2">
    <source>
        <dbReference type="SMART" id="SM00382"/>
    </source>
</evidence>
<keyword evidence="1" id="KW-0175">Coiled coil</keyword>
<evidence type="ECO:0000313" key="4">
    <source>
        <dbReference type="Proteomes" id="UP000789405"/>
    </source>
</evidence>
<feature type="domain" description="AAA+ ATPase" evidence="2">
    <location>
        <begin position="1398"/>
        <end position="1538"/>
    </location>
</feature>
<proteinExistence type="predicted"/>
<comment type="caution">
    <text evidence="3">The sequence shown here is derived from an EMBL/GenBank/DDBJ whole genome shotgun (WGS) entry which is preliminary data.</text>
</comment>
<dbReference type="InterPro" id="IPR027417">
    <property type="entry name" value="P-loop_NTPase"/>
</dbReference>
<evidence type="ECO:0000313" key="3">
    <source>
        <dbReference type="EMBL" id="CAG8457534.1"/>
    </source>
</evidence>
<dbReference type="InterPro" id="IPR003593">
    <property type="entry name" value="AAA+_ATPase"/>
</dbReference>
<dbReference type="OrthoDB" id="2400221at2759"/>
<feature type="non-terminal residue" evidence="3">
    <location>
        <position position="1636"/>
    </location>
</feature>
<dbReference type="Proteomes" id="UP000789405">
    <property type="component" value="Unassembled WGS sequence"/>
</dbReference>
<name>A0A9N8VP60_9GLOM</name>
<dbReference type="SUPFAM" id="SSF52540">
    <property type="entry name" value="P-loop containing nucleoside triphosphate hydrolases"/>
    <property type="match status" value="2"/>
</dbReference>
<dbReference type="PANTHER" id="PTHR22605">
    <property type="entry name" value="RZ-TYPE DOMAIN-CONTAINING PROTEIN"/>
    <property type="match status" value="1"/>
</dbReference>
<organism evidence="3 4">
    <name type="scientific">Dentiscutata erythropus</name>
    <dbReference type="NCBI Taxonomy" id="1348616"/>
    <lineage>
        <taxon>Eukaryota</taxon>
        <taxon>Fungi</taxon>
        <taxon>Fungi incertae sedis</taxon>
        <taxon>Mucoromycota</taxon>
        <taxon>Glomeromycotina</taxon>
        <taxon>Glomeromycetes</taxon>
        <taxon>Diversisporales</taxon>
        <taxon>Gigasporaceae</taxon>
        <taxon>Dentiscutata</taxon>
    </lineage>
</organism>
<dbReference type="CDD" id="cd00009">
    <property type="entry name" value="AAA"/>
    <property type="match status" value="1"/>
</dbReference>
<dbReference type="GO" id="GO:0016887">
    <property type="term" value="F:ATP hydrolysis activity"/>
    <property type="evidence" value="ECO:0007669"/>
    <property type="project" value="InterPro"/>
</dbReference>
<dbReference type="InterPro" id="IPR031248">
    <property type="entry name" value="RNF213"/>
</dbReference>
<dbReference type="GO" id="GO:0004842">
    <property type="term" value="F:ubiquitin-protein transferase activity"/>
    <property type="evidence" value="ECO:0007669"/>
    <property type="project" value="InterPro"/>
</dbReference>
<dbReference type="EMBL" id="CAJVPY010000204">
    <property type="protein sequence ID" value="CAG8457534.1"/>
    <property type="molecule type" value="Genomic_DNA"/>
</dbReference>
<feature type="domain" description="AAA+ ATPase" evidence="2">
    <location>
        <begin position="1075"/>
        <end position="1198"/>
    </location>
</feature>
<dbReference type="SMART" id="SM00382">
    <property type="entry name" value="AAA"/>
    <property type="match status" value="2"/>
</dbReference>
<keyword evidence="4" id="KW-1185">Reference proteome</keyword>
<feature type="coiled-coil region" evidence="1">
    <location>
        <begin position="419"/>
        <end position="446"/>
    </location>
</feature>
<sequence length="1636" mass="188057">VQNYIDDIKSKLNLQEKVILQDAFDESFWKLHQPIIDIAQSVYIYIDSQTFKNVLEKLSKSRGVTLTVELVATKFMREAYIKYNRLRAEYRDWMTLDCTRISTFWKGVKDIDYELELMSRGMKWYPKDDLKKAIIECWVANVRNKLKEPLTLIELYKAINEINRSLTDFDANCWKIIKSLSFAGDFLTWLYTVGEVDLRNLMNTVDESEDREVQENTITSLIEVKQFLMPLMNSIRQFYKEGKSTHTIIFKFLDHIRDIASKNPSLSQKISQCCLSNLAIQHVYFTILNRGEAIKMRIRDAATIGEYKFFHDENHDKCVVELSYEKPYEDTGRTKTTIHDLSSLQDLQGQALLIAKQASFAYVICISTENENNLEQGAIELMNFVQQVDTVHQIIKYASQLMELGHFSYREWELKVHATEDMELHLKKLDNDLQDWENNMKRAQERHYYLTFYTARHILAFYDYFSCRDEVDPKNRETCKTLLRIVSKNAILPPNEGDIKVDYITANFYEVLCEIGIKLHNIFAQAQKTPRKINANIELNVSDIVRPGNLFVAACNKSYQVPNIILSLYANHGTYPEPWQLLMCRTSTTADELSLFIKRCFNATNHGYGKRLFCISGLEFLEIELQYKLANDIRNLKESDINYHLALICCQESGISNHILDQFSEYVCNTNGLNTNSMKNMYKELCPNVFCISSDSSGQGKTEYIKSTSLKSKFIAKSVLISDNINFDGLVSKLNEYKLRSLDCLHLNIVSINNSSDINVFLFELLTLGMVTNKVDIICLPKQHVYIELASTTTQNLFNSIPIVQYLKNMHLKWDINNLNVSKEISSQIQIVSHYLDVYDRKELNEKDIILMGNNAIKKPLSPGRCRELIQKYFLDDNEANLSSYRFIEIFLNVFADQLSRMSLSLFFSVENLKLMVKDKDIRTTLVKTLLEVSKEFATRSIATRSAQIKSTHFIRDQLETIVQWDTSNHLVVFFLSQTPDSICALYRDRTKVPGDVKRLLVSQETSHYEGMDPFSRANPQAWELENYNTMSSEALLERLERIARESMNEIELPKYALSSNNIVKMALILLRARANIPVVICGEAGCGKTSLISFLAKIVKAKFEVLPLHAGVLEDQIIDFMGKGAQHAKNDPTWLFFDEINTCNHIGLLADLIAHRTLLGKPIHHNIRLFAACNPYRLRKKNLTNVGLEKQYHEHSRLVYQVHPLPDQILDYVWDYGVLKPEEERMYIKMMIEDRLGSYPVFLDLLCASQHFIRTVEESYTVSLRDVKRAIKLVLWFHKSLKGRPPATRPRGVSFLTIKQKNYPPTDPKKLRCYCFILSLGLCYQSRLYDKDLRKKYQESMAQIFKKRNENITATDFEQIIRKEQEDIMQRMLRPPSTADNDALLENVLAMIVCILNKIPVFIIGSPGSSKSLAVRLISSNLRGADSDDEYFRTLPQVFFVPHQGSASSTSDGILKVFKKAENVQENHSEGFSVQAVVLLDEVGLAETSPFNPLKVLHSLLEPSYPKDTPTVSVVGISNWRLDNSKSSRALLVQRPKFSLDDLTSTASMLLGEKTKSGISDFKLKQLAEAYLNYEQNQDVKNFHGLRDYYALVKCLSNNEVTIGIFTGGGIPISVDGPVRKAFNFGYTLVTLLDL</sequence>
<reference evidence="3" key="1">
    <citation type="submission" date="2021-06" db="EMBL/GenBank/DDBJ databases">
        <authorList>
            <person name="Kallberg Y."/>
            <person name="Tangrot J."/>
            <person name="Rosling A."/>
        </authorList>
    </citation>
    <scope>NUCLEOTIDE SEQUENCE</scope>
    <source>
        <strain evidence="3">MA453B</strain>
    </source>
</reference>
<accession>A0A9N8VP60</accession>